<evidence type="ECO:0000256" key="1">
    <source>
        <dbReference type="ARBA" id="ARBA00022694"/>
    </source>
</evidence>
<dbReference type="GO" id="GO:0016879">
    <property type="term" value="F:ligase activity, forming carbon-nitrogen bonds"/>
    <property type="evidence" value="ECO:0007669"/>
    <property type="project" value="UniProtKB-UniRule"/>
</dbReference>
<dbReference type="PANTHER" id="PTHR37825">
    <property type="entry name" value="TRNA(MET) CYTIDINE ACETATE LIGASE"/>
    <property type="match status" value="1"/>
</dbReference>
<dbReference type="HAMAP" id="MF_01539">
    <property type="entry name" value="TmcAL"/>
    <property type="match status" value="1"/>
</dbReference>
<keyword evidence="1 2" id="KW-0819">tRNA processing</keyword>
<keyword evidence="2" id="KW-0067">ATP-binding</keyword>
<keyword evidence="2" id="KW-0963">Cytoplasm</keyword>
<comment type="caution">
    <text evidence="2">Lacks conserved residue(s) required for the propagation of feature annotation.</text>
</comment>
<evidence type="ECO:0000313" key="4">
    <source>
        <dbReference type="Proteomes" id="UP000620327"/>
    </source>
</evidence>
<comment type="caution">
    <text evidence="3">The sequence shown here is derived from an EMBL/GenBank/DDBJ whole genome shotgun (WGS) entry which is preliminary data.</text>
</comment>
<feature type="binding site" evidence="2">
    <location>
        <position position="187"/>
    </location>
    <ligand>
        <name>ATP</name>
        <dbReference type="ChEBI" id="CHEBI:30616"/>
    </ligand>
</feature>
<protein>
    <recommendedName>
        <fullName evidence="2">tRNA(Met) cytidine acetate ligase</fullName>
        <ecNumber evidence="2">6.3.4.-</ecNumber>
    </recommendedName>
</protein>
<dbReference type="InterPro" id="IPR014729">
    <property type="entry name" value="Rossmann-like_a/b/a_fold"/>
</dbReference>
<dbReference type="Pfam" id="PF05636">
    <property type="entry name" value="HIGH_NTase1"/>
    <property type="match status" value="1"/>
</dbReference>
<dbReference type="Gene3D" id="3.40.50.620">
    <property type="entry name" value="HUPs"/>
    <property type="match status" value="1"/>
</dbReference>
<dbReference type="EMBL" id="JACOQI010000002">
    <property type="protein sequence ID" value="MBC5769360.1"/>
    <property type="molecule type" value="Genomic_DNA"/>
</dbReference>
<accession>A0A923MFZ6</accession>
<keyword evidence="2" id="KW-0694">RNA-binding</keyword>
<dbReference type="Proteomes" id="UP000620327">
    <property type="component" value="Unassembled WGS sequence"/>
</dbReference>
<reference evidence="3" key="1">
    <citation type="submission" date="2020-08" db="EMBL/GenBank/DDBJ databases">
        <title>Genome public.</title>
        <authorList>
            <person name="Liu C."/>
            <person name="Sun Q."/>
        </authorList>
    </citation>
    <scope>NUCLEOTIDE SEQUENCE</scope>
    <source>
        <strain evidence="3">BX15</strain>
    </source>
</reference>
<evidence type="ECO:0000313" key="3">
    <source>
        <dbReference type="EMBL" id="MBC5769360.1"/>
    </source>
</evidence>
<dbReference type="GO" id="GO:0005524">
    <property type="term" value="F:ATP binding"/>
    <property type="evidence" value="ECO:0007669"/>
    <property type="project" value="UniProtKB-KW"/>
</dbReference>
<dbReference type="PANTHER" id="PTHR37825:SF1">
    <property type="entry name" value="TRNA(MET) CYTIDINE ACETATE LIGASE"/>
    <property type="match status" value="1"/>
</dbReference>
<feature type="binding site" evidence="2">
    <location>
        <position position="162"/>
    </location>
    <ligand>
        <name>ATP</name>
        <dbReference type="ChEBI" id="CHEBI:30616"/>
    </ligand>
</feature>
<dbReference type="GO" id="GO:0000049">
    <property type="term" value="F:tRNA binding"/>
    <property type="evidence" value="ECO:0007669"/>
    <property type="project" value="UniProtKB-KW"/>
</dbReference>
<proteinExistence type="inferred from homology"/>
<comment type="similarity">
    <text evidence="2">Belongs to the TmcAL family.</text>
</comment>
<dbReference type="EC" id="6.3.4.-" evidence="2"/>
<keyword evidence="4" id="KW-1185">Reference proteome</keyword>
<dbReference type="GO" id="GO:0006400">
    <property type="term" value="P:tRNA modification"/>
    <property type="evidence" value="ECO:0007669"/>
    <property type="project" value="UniProtKB-UniRule"/>
</dbReference>
<keyword evidence="2" id="KW-0547">Nucleotide-binding</keyword>
<comment type="subcellular location">
    <subcellularLocation>
        <location evidence="2">Cytoplasm</location>
    </subcellularLocation>
</comment>
<feature type="binding site" evidence="2">
    <location>
        <begin position="7"/>
        <end position="20"/>
    </location>
    <ligand>
        <name>ATP</name>
        <dbReference type="ChEBI" id="CHEBI:30616"/>
    </ligand>
</feature>
<comment type="catalytic activity">
    <reaction evidence="2">
        <text>cytidine(34) in elongator tRNA(Met) + acetate + ATP = N(4)-acetylcytidine(34) in elongator tRNA(Met) + AMP + diphosphate</text>
        <dbReference type="Rhea" id="RHEA:58144"/>
        <dbReference type="Rhea" id="RHEA-COMP:10693"/>
        <dbReference type="Rhea" id="RHEA-COMP:10694"/>
        <dbReference type="ChEBI" id="CHEBI:30089"/>
        <dbReference type="ChEBI" id="CHEBI:30616"/>
        <dbReference type="ChEBI" id="CHEBI:33019"/>
        <dbReference type="ChEBI" id="CHEBI:74900"/>
        <dbReference type="ChEBI" id="CHEBI:82748"/>
        <dbReference type="ChEBI" id="CHEBI:456215"/>
    </reaction>
</comment>
<comment type="function">
    <text evidence="2">Catalyzes the formation of N(4)-acetylcytidine (ac(4)C) at the wobble position of elongator tRNA(Met), using acetate and ATP as substrates. First activates an acetate ion to form acetyladenylate (Ac-AMP) and then transfers the acetyl group to tRNA to form ac(4)C34.</text>
</comment>
<gene>
    <name evidence="2" type="primary">tmcAL</name>
    <name evidence="3" type="ORF">H8Z83_03240</name>
</gene>
<dbReference type="AlphaFoldDB" id="A0A923MFZ6"/>
<keyword evidence="2" id="KW-0820">tRNA-binding</keyword>
<dbReference type="GO" id="GO:0005737">
    <property type="term" value="C:cytoplasm"/>
    <property type="evidence" value="ECO:0007669"/>
    <property type="project" value="UniProtKB-SubCell"/>
</dbReference>
<name>A0A923MFZ6_9FIRM</name>
<dbReference type="SUPFAM" id="SSF52374">
    <property type="entry name" value="Nucleotidylyl transferase"/>
    <property type="match status" value="1"/>
</dbReference>
<organism evidence="3 4">
    <name type="scientific">Dysosmobacter segnis</name>
    <dbReference type="NCBI Taxonomy" id="2763042"/>
    <lineage>
        <taxon>Bacteria</taxon>
        <taxon>Bacillati</taxon>
        <taxon>Bacillota</taxon>
        <taxon>Clostridia</taxon>
        <taxon>Eubacteriales</taxon>
        <taxon>Oscillospiraceae</taxon>
        <taxon>Dysosmobacter</taxon>
    </lineage>
</organism>
<dbReference type="RefSeq" id="WP_187013732.1">
    <property type="nucleotide sequence ID" value="NZ_JACOQI010000002.1"/>
</dbReference>
<evidence type="ECO:0000256" key="2">
    <source>
        <dbReference type="HAMAP-Rule" id="MF_01539"/>
    </source>
</evidence>
<keyword evidence="2" id="KW-0436">Ligase</keyword>
<feature type="binding site" evidence="2">
    <location>
        <position position="103"/>
    </location>
    <ligand>
        <name>ATP</name>
        <dbReference type="ChEBI" id="CHEBI:30616"/>
    </ligand>
</feature>
<dbReference type="InterPro" id="IPR008513">
    <property type="entry name" value="tRNA(Met)_cyd_acetate_ligase"/>
</dbReference>
<sequence length="401" mass="42842">MKTAGIITEYNPLHYGHLALIQAVRQQFGEDIAIICAMSGDFVQRGDFALVRRHARAEAAVRSGADLVLELPLPWAVSSAEGFAQGGVEVLTATGLLDVLAFGSECGDSAALLRTARALEGNAFQSALQAELTKGDSFAAARQRAVAALLSPSDAALLSSPNNTLGIEYGRALLRVGAAPALFTIPRTGAAHDAAPENAGGYSASAIRHLLAEGRRADALSRMVPTMRAVYEAEESAGRAPVFAAACERAILARLRSMTPAEFDTLDTGHEGVGQRLYNASRNAATLDAVLDNAKTKRYAYARLRRMVLWAYLGLTPAKLPASVPYLRVLAANEIGRALLGRMRKTARLPVITKPAAIRSLFPDAQRLFETESRAADLYALAYPELTEACGSLWRQNPVMP</sequence>